<keyword evidence="12" id="KW-0249">Electron transport</keyword>
<evidence type="ECO:0000256" key="13">
    <source>
        <dbReference type="ARBA" id="ARBA00022989"/>
    </source>
</evidence>
<dbReference type="OrthoDB" id="9809280at2"/>
<evidence type="ECO:0000256" key="11">
    <source>
        <dbReference type="ARBA" id="ARBA00022723"/>
    </source>
</evidence>
<keyword evidence="15 16" id="KW-0472">Membrane</keyword>
<protein>
    <recommendedName>
        <fullName evidence="6">Succinate dehydrogenase hydrophobic membrane anchor subunit</fullName>
    </recommendedName>
</protein>
<evidence type="ECO:0000256" key="5">
    <source>
        <dbReference type="ARBA" id="ARBA00011558"/>
    </source>
</evidence>
<dbReference type="RefSeq" id="WP_091518520.1">
    <property type="nucleotide sequence ID" value="NZ_FORF01000003.1"/>
</dbReference>
<evidence type="ECO:0000256" key="6">
    <source>
        <dbReference type="ARBA" id="ARBA00019425"/>
    </source>
</evidence>
<evidence type="ECO:0000313" key="18">
    <source>
        <dbReference type="Proteomes" id="UP000242763"/>
    </source>
</evidence>
<keyword evidence="9" id="KW-0349">Heme</keyword>
<evidence type="ECO:0000256" key="14">
    <source>
        <dbReference type="ARBA" id="ARBA00023004"/>
    </source>
</evidence>
<reference evidence="18" key="1">
    <citation type="submission" date="2016-10" db="EMBL/GenBank/DDBJ databases">
        <authorList>
            <person name="Varghese N."/>
            <person name="Submissions S."/>
        </authorList>
    </citation>
    <scope>NUCLEOTIDE SEQUENCE [LARGE SCALE GENOMIC DNA]</scope>
    <source>
        <strain evidence="18">DSM 21857</strain>
    </source>
</reference>
<evidence type="ECO:0000313" key="17">
    <source>
        <dbReference type="EMBL" id="SFI51009.1"/>
    </source>
</evidence>
<dbReference type="Gene3D" id="1.20.1300.10">
    <property type="entry name" value="Fumarate reductase/succinate dehydrogenase, transmembrane subunit"/>
    <property type="match status" value="1"/>
</dbReference>
<feature type="transmembrane region" description="Helical" evidence="16">
    <location>
        <begin position="60"/>
        <end position="78"/>
    </location>
</feature>
<dbReference type="EMBL" id="FORF01000003">
    <property type="protein sequence ID" value="SFI51009.1"/>
    <property type="molecule type" value="Genomic_DNA"/>
</dbReference>
<keyword evidence="10 16" id="KW-0812">Transmembrane</keyword>
<dbReference type="InterPro" id="IPR034804">
    <property type="entry name" value="SQR/QFR_C/D"/>
</dbReference>
<evidence type="ECO:0000256" key="8">
    <source>
        <dbReference type="ARBA" id="ARBA00022532"/>
    </source>
</evidence>
<evidence type="ECO:0000256" key="9">
    <source>
        <dbReference type="ARBA" id="ARBA00022617"/>
    </source>
</evidence>
<keyword evidence="18" id="KW-1185">Reference proteome</keyword>
<keyword evidence="14" id="KW-0408">Iron</keyword>
<comment type="cofactor">
    <cofactor evidence="1">
        <name>heme</name>
        <dbReference type="ChEBI" id="CHEBI:30413"/>
    </cofactor>
</comment>
<evidence type="ECO:0000256" key="10">
    <source>
        <dbReference type="ARBA" id="ARBA00022692"/>
    </source>
</evidence>
<dbReference type="UniPathway" id="UPA00223"/>
<accession>A0A1I3IST9</accession>
<comment type="subcellular location">
    <subcellularLocation>
        <location evidence="3">Membrane</location>
        <topology evidence="3">Multi-pass membrane protein</topology>
    </subcellularLocation>
</comment>
<comment type="function">
    <text evidence="2">Membrane-anchoring subunit of succinate dehydrogenase (SDH).</text>
</comment>
<evidence type="ECO:0000256" key="1">
    <source>
        <dbReference type="ARBA" id="ARBA00001971"/>
    </source>
</evidence>
<keyword evidence="13 16" id="KW-1133">Transmembrane helix</keyword>
<keyword evidence="7" id="KW-0813">Transport</keyword>
<evidence type="ECO:0000256" key="15">
    <source>
        <dbReference type="ARBA" id="ARBA00023136"/>
    </source>
</evidence>
<feature type="transmembrane region" description="Helical" evidence="16">
    <location>
        <begin position="99"/>
        <end position="125"/>
    </location>
</feature>
<sequence>MADFRTPLSRVRGLGAARSGTSHFWYQRVTAVANVPLTLFFVGLVIALSDASFAEARATLANPFVALTLILAMLSVCYHMKLGMQMVIEDYVHDELTKLVLLMLNIFFTFILGAISIFALLKIAFGG</sequence>
<dbReference type="SUPFAM" id="SSF81343">
    <property type="entry name" value="Fumarate reductase respiratory complex transmembrane subunits"/>
    <property type="match status" value="1"/>
</dbReference>
<dbReference type="GO" id="GO:0006099">
    <property type="term" value="P:tricarboxylic acid cycle"/>
    <property type="evidence" value="ECO:0007669"/>
    <property type="project" value="UniProtKB-UniPathway"/>
</dbReference>
<dbReference type="NCBIfam" id="TIGR02968">
    <property type="entry name" value="succ_dehyd_anc"/>
    <property type="match status" value="1"/>
</dbReference>
<dbReference type="GO" id="GO:0046872">
    <property type="term" value="F:metal ion binding"/>
    <property type="evidence" value="ECO:0007669"/>
    <property type="project" value="UniProtKB-KW"/>
</dbReference>
<dbReference type="Proteomes" id="UP000242763">
    <property type="component" value="Unassembled WGS sequence"/>
</dbReference>
<feature type="transmembrane region" description="Helical" evidence="16">
    <location>
        <begin position="29"/>
        <end position="48"/>
    </location>
</feature>
<evidence type="ECO:0000256" key="2">
    <source>
        <dbReference type="ARBA" id="ARBA00004050"/>
    </source>
</evidence>
<dbReference type="STRING" id="1121003.SAMN03080618_00636"/>
<dbReference type="Pfam" id="PF01127">
    <property type="entry name" value="Sdh_cyt"/>
    <property type="match status" value="1"/>
</dbReference>
<evidence type="ECO:0000256" key="16">
    <source>
        <dbReference type="SAM" id="Phobius"/>
    </source>
</evidence>
<organism evidence="17 18">
    <name type="scientific">Aquamicrobium aerolatum DSM 21857</name>
    <dbReference type="NCBI Taxonomy" id="1121003"/>
    <lineage>
        <taxon>Bacteria</taxon>
        <taxon>Pseudomonadati</taxon>
        <taxon>Pseudomonadota</taxon>
        <taxon>Alphaproteobacteria</taxon>
        <taxon>Hyphomicrobiales</taxon>
        <taxon>Phyllobacteriaceae</taxon>
        <taxon>Aerobium</taxon>
    </lineage>
</organism>
<name>A0A1I3IST9_9HYPH</name>
<evidence type="ECO:0000256" key="4">
    <source>
        <dbReference type="ARBA" id="ARBA00005163"/>
    </source>
</evidence>
<dbReference type="GO" id="GO:0020037">
    <property type="term" value="F:heme binding"/>
    <property type="evidence" value="ECO:0007669"/>
    <property type="project" value="InterPro"/>
</dbReference>
<dbReference type="InterPro" id="IPR014312">
    <property type="entry name" value="Succ_DH_anchor"/>
</dbReference>
<comment type="pathway">
    <text evidence="4">Carbohydrate metabolism; tricarboxylic acid cycle.</text>
</comment>
<dbReference type="InterPro" id="IPR000701">
    <property type="entry name" value="SuccDH_FuR_B_TM-su"/>
</dbReference>
<keyword evidence="11" id="KW-0479">Metal-binding</keyword>
<comment type="subunit">
    <text evidence="5">Part of an enzyme complex containing four subunits: a flavoprotein, an iron-sulfur protein, plus two membrane-anchoring proteins, SdhC and SdhD.</text>
</comment>
<evidence type="ECO:0000256" key="7">
    <source>
        <dbReference type="ARBA" id="ARBA00022448"/>
    </source>
</evidence>
<dbReference type="CDD" id="cd03495">
    <property type="entry name" value="SQR_TypeC_SdhD_like"/>
    <property type="match status" value="1"/>
</dbReference>
<keyword evidence="8" id="KW-0816">Tricarboxylic acid cycle</keyword>
<evidence type="ECO:0000256" key="12">
    <source>
        <dbReference type="ARBA" id="ARBA00022982"/>
    </source>
</evidence>
<evidence type="ECO:0000256" key="3">
    <source>
        <dbReference type="ARBA" id="ARBA00004141"/>
    </source>
</evidence>
<dbReference type="AlphaFoldDB" id="A0A1I3IST9"/>
<proteinExistence type="predicted"/>
<gene>
    <name evidence="17" type="ORF">SAMN03080618_00636</name>
</gene>
<dbReference type="GO" id="GO:0016020">
    <property type="term" value="C:membrane"/>
    <property type="evidence" value="ECO:0007669"/>
    <property type="project" value="UniProtKB-SubCell"/>
</dbReference>